<dbReference type="InterPro" id="IPR036005">
    <property type="entry name" value="Creatinase/aminopeptidase-like"/>
</dbReference>
<evidence type="ECO:0000256" key="3">
    <source>
        <dbReference type="ARBA" id="ARBA00022801"/>
    </source>
</evidence>
<dbReference type="InterPro" id="IPR029149">
    <property type="entry name" value="Creatin/AminoP/Spt16_N"/>
</dbReference>
<dbReference type="GO" id="GO:0070006">
    <property type="term" value="F:metalloaminopeptidase activity"/>
    <property type="evidence" value="ECO:0007669"/>
    <property type="project" value="InterPro"/>
</dbReference>
<comment type="similarity">
    <text evidence="1">Belongs to the peptidase M24B family.</text>
</comment>
<dbReference type="EMBL" id="ACDP02000001">
    <property type="protein sequence ID" value="EEO28604.1"/>
    <property type="molecule type" value="Genomic_DNA"/>
</dbReference>
<dbReference type="HOGENOM" id="CLU_011781_2_4_4"/>
<dbReference type="Pfam" id="PF16188">
    <property type="entry name" value="Peptidase_M24_C"/>
    <property type="match status" value="1"/>
</dbReference>
<dbReference type="Gene3D" id="3.90.230.10">
    <property type="entry name" value="Creatinase/methionine aminopeptidase superfamily"/>
    <property type="match status" value="1"/>
</dbReference>
<dbReference type="InterPro" id="IPR032416">
    <property type="entry name" value="Peptidase_M24_C"/>
</dbReference>
<evidence type="ECO:0000259" key="4">
    <source>
        <dbReference type="Pfam" id="PF00557"/>
    </source>
</evidence>
<dbReference type="Pfam" id="PF01321">
    <property type="entry name" value="Creatinase_N"/>
    <property type="match status" value="1"/>
</dbReference>
<comment type="caution">
    <text evidence="7">The sequence shown here is derived from an EMBL/GenBank/DDBJ whole genome shotgun (WGS) entry which is preliminary data.</text>
</comment>
<evidence type="ECO:0000313" key="7">
    <source>
        <dbReference type="EMBL" id="EEO28604.1"/>
    </source>
</evidence>
<accession>C3X5W8</accession>
<dbReference type="GO" id="GO:0005737">
    <property type="term" value="C:cytoplasm"/>
    <property type="evidence" value="ECO:0007669"/>
    <property type="project" value="UniProtKB-ARBA"/>
</dbReference>
<proteinExistence type="inferred from homology"/>
<dbReference type="Pfam" id="PF16189">
    <property type="entry name" value="Creatinase_N_2"/>
    <property type="match status" value="1"/>
</dbReference>
<dbReference type="RefSeq" id="WP_005878454.1">
    <property type="nucleotide sequence ID" value="NZ_CABMNL010000001.1"/>
</dbReference>
<dbReference type="FunFam" id="3.90.230.10:FF:000004">
    <property type="entry name" value="xaa-Pro aminopeptidase 1 isoform X1"/>
    <property type="match status" value="1"/>
</dbReference>
<sequence>MNDGMQQSDEIHHRLQALRKAMQNLSIDVLIIPTSDPHLSEYLPEHWRSREWFSGFTGSAGTLVVGKNQASLWVDSRYWSQAAQQLTGSGIIMRKIGGGSTLPYVGWIAENFPAGSTVGIDGNLISLNQGRQLKKELEKKGLVFKMDVDPVSSVWKNRPRIPDEAVFEHPPRFVALSRQEKLGLIRAEMKNAGADWFLVTTLDDIAWSLNLRGSDIEFNPVFISYLLIGHETVLLMIDSAKLPDHLSRVLADEGIEIKPYEAVSGILQGLPPETALLLDPRRTTFALNEMVGKGVDRIEAINPTVLLKSKKAPREIEHIRQTMRQDGAAFCEFQAWFDKTLAEGNDVPITELTVVEKIETFRSCRPDYVSPSFGTIAGFNANGALPHYQATETEFSIIHGNGLLLIDTGGQYLGGTTDMTRVIPVGSPDREQKRDFTVVLKGLIALSETSFPRSLPAPMLDCIARKPLWACGFDYGHGTGHGVGYFLNVHEGPQGISCHAKPEPQTVMEEGMVTSVEPGLYRVGKWGVRLENLVVNQFVPDTEFGEFLCFETLTQCPIDTRCIDRSLLTENEISWLNRYHEKVRYSLMPLVADDVKDWLIKRTEPV</sequence>
<dbReference type="SUPFAM" id="SSF55920">
    <property type="entry name" value="Creatinase/aminopeptidase"/>
    <property type="match status" value="1"/>
</dbReference>
<dbReference type="InterPro" id="IPR000587">
    <property type="entry name" value="Creatinase_N"/>
</dbReference>
<dbReference type="CDD" id="cd01085">
    <property type="entry name" value="APP"/>
    <property type="match status" value="1"/>
</dbReference>
<evidence type="ECO:0000259" key="5">
    <source>
        <dbReference type="Pfam" id="PF01321"/>
    </source>
</evidence>
<dbReference type="PANTHER" id="PTHR43763:SF6">
    <property type="entry name" value="XAA-PRO AMINOPEPTIDASE 1"/>
    <property type="match status" value="1"/>
</dbReference>
<feature type="domain" description="Creatinase N-terminal" evidence="5">
    <location>
        <begin position="14"/>
        <end position="140"/>
    </location>
</feature>
<dbReference type="Proteomes" id="UP000003973">
    <property type="component" value="Unassembled WGS sequence"/>
</dbReference>
<evidence type="ECO:0000259" key="6">
    <source>
        <dbReference type="Pfam" id="PF16188"/>
    </source>
</evidence>
<protein>
    <recommendedName>
        <fullName evidence="9">Xaa-Pro aminopeptidase</fullName>
    </recommendedName>
</protein>
<dbReference type="Gene3D" id="3.40.350.10">
    <property type="entry name" value="Creatinase/prolidase N-terminal domain"/>
    <property type="match status" value="2"/>
</dbReference>
<keyword evidence="3" id="KW-0378">Hydrolase</keyword>
<dbReference type="AlphaFoldDB" id="C3X5W8"/>
<dbReference type="PANTHER" id="PTHR43763">
    <property type="entry name" value="XAA-PRO AMINOPEPTIDASE 1"/>
    <property type="match status" value="1"/>
</dbReference>
<name>C3X5W8_9BURK</name>
<dbReference type="Pfam" id="PF00557">
    <property type="entry name" value="Peptidase_M24"/>
    <property type="match status" value="1"/>
</dbReference>
<reference evidence="7" key="1">
    <citation type="submission" date="2011-10" db="EMBL/GenBank/DDBJ databases">
        <title>The Genome Sequence of Oxalobacter formigenes HOxBLS.</title>
        <authorList>
            <consortium name="The Broad Institute Genome Sequencing Platform"/>
            <person name="Earl A."/>
            <person name="Ward D."/>
            <person name="Feldgarden M."/>
            <person name="Gevers D."/>
            <person name="Allison M.J."/>
            <person name="Humphrey S."/>
            <person name="Young S.K."/>
            <person name="Zeng Q."/>
            <person name="Gargeya S."/>
            <person name="Fitzgerald M."/>
            <person name="Haas B."/>
            <person name="Abouelleil A."/>
            <person name="Alvarado L."/>
            <person name="Arachchi H.M."/>
            <person name="Berlin A."/>
            <person name="Brown A."/>
            <person name="Chapman S.B."/>
            <person name="Chen Z."/>
            <person name="Dunbar C."/>
            <person name="Freedman E."/>
            <person name="Gearin G."/>
            <person name="Goldberg J."/>
            <person name="Griggs A."/>
            <person name="Gujja S."/>
            <person name="Heiman D."/>
            <person name="Howarth C."/>
            <person name="Larson L."/>
            <person name="Lui A."/>
            <person name="MacDonald P.J.P."/>
            <person name="Montmayeur A."/>
            <person name="Murphy C."/>
            <person name="Neiman D."/>
            <person name="Pearson M."/>
            <person name="Priest M."/>
            <person name="Roberts A."/>
            <person name="Saif S."/>
            <person name="Shea T."/>
            <person name="Shenoy N."/>
            <person name="Sisk P."/>
            <person name="Stolte C."/>
            <person name="Sykes S."/>
            <person name="Wortman J."/>
            <person name="Nusbaum C."/>
            <person name="Birren B."/>
        </authorList>
    </citation>
    <scope>NUCLEOTIDE SEQUENCE [LARGE SCALE GENOMIC DNA]</scope>
    <source>
        <strain evidence="7">HOxBLS</strain>
    </source>
</reference>
<keyword evidence="8" id="KW-1185">Reference proteome</keyword>
<dbReference type="eggNOG" id="COG0006">
    <property type="taxonomic scope" value="Bacteria"/>
</dbReference>
<evidence type="ECO:0000313" key="8">
    <source>
        <dbReference type="Proteomes" id="UP000003973"/>
    </source>
</evidence>
<dbReference type="SUPFAM" id="SSF53092">
    <property type="entry name" value="Creatinase/prolidase N-terminal domain"/>
    <property type="match status" value="1"/>
</dbReference>
<feature type="domain" description="Peptidase M24 C-terminal" evidence="6">
    <location>
        <begin position="546"/>
        <end position="606"/>
    </location>
</feature>
<organism evidence="7 8">
    <name type="scientific">Oxalobacter paraformigenes</name>
    <dbReference type="NCBI Taxonomy" id="556268"/>
    <lineage>
        <taxon>Bacteria</taxon>
        <taxon>Pseudomonadati</taxon>
        <taxon>Pseudomonadota</taxon>
        <taxon>Betaproteobacteria</taxon>
        <taxon>Burkholderiales</taxon>
        <taxon>Oxalobacteraceae</taxon>
        <taxon>Oxalobacter</taxon>
    </lineage>
</organism>
<evidence type="ECO:0000256" key="1">
    <source>
        <dbReference type="ARBA" id="ARBA00008766"/>
    </source>
</evidence>
<evidence type="ECO:0000256" key="2">
    <source>
        <dbReference type="ARBA" id="ARBA00022723"/>
    </source>
</evidence>
<dbReference type="InterPro" id="IPR000994">
    <property type="entry name" value="Pept_M24"/>
</dbReference>
<feature type="domain" description="Peptidase M24" evidence="4">
    <location>
        <begin position="317"/>
        <end position="535"/>
    </location>
</feature>
<dbReference type="GO" id="GO:0046872">
    <property type="term" value="F:metal ion binding"/>
    <property type="evidence" value="ECO:0007669"/>
    <property type="project" value="UniProtKB-KW"/>
</dbReference>
<gene>
    <name evidence="7" type="ORF">OFAG_01757</name>
</gene>
<keyword evidence="2" id="KW-0479">Metal-binding</keyword>
<dbReference type="InterPro" id="IPR050422">
    <property type="entry name" value="X-Pro_aminopeptidase_P"/>
</dbReference>
<dbReference type="InterPro" id="IPR033740">
    <property type="entry name" value="Pept_M24B"/>
</dbReference>
<evidence type="ECO:0008006" key="9">
    <source>
        <dbReference type="Google" id="ProtNLM"/>
    </source>
</evidence>